<protein>
    <recommendedName>
        <fullName evidence="3">P27 family phage terminase small subunit</fullName>
    </recommendedName>
</protein>
<organism evidence="1 2">
    <name type="scientific">Teichococcus aestuarii</name>
    <dbReference type="NCBI Taxonomy" id="568898"/>
    <lineage>
        <taxon>Bacteria</taxon>
        <taxon>Pseudomonadati</taxon>
        <taxon>Pseudomonadota</taxon>
        <taxon>Alphaproteobacteria</taxon>
        <taxon>Acetobacterales</taxon>
        <taxon>Roseomonadaceae</taxon>
        <taxon>Roseomonas</taxon>
    </lineage>
</organism>
<evidence type="ECO:0000313" key="2">
    <source>
        <dbReference type="Proteomes" id="UP000245048"/>
    </source>
</evidence>
<reference evidence="2" key="1">
    <citation type="submission" date="2017-10" db="EMBL/GenBank/DDBJ databases">
        <authorList>
            <person name="Toshchakov S.V."/>
            <person name="Goeva M.A."/>
        </authorList>
    </citation>
    <scope>NUCLEOTIDE SEQUENCE [LARGE SCALE GENOMIC DNA]</scope>
    <source>
        <strain evidence="2">JR1/69-1-13</strain>
    </source>
</reference>
<evidence type="ECO:0008006" key="3">
    <source>
        <dbReference type="Google" id="ProtNLM"/>
    </source>
</evidence>
<gene>
    <name evidence="1" type="ORF">CR165_20545</name>
</gene>
<dbReference type="EMBL" id="PDOA01000021">
    <property type="protein sequence ID" value="PWC26960.1"/>
    <property type="molecule type" value="Genomic_DNA"/>
</dbReference>
<name>A0A2U1UZ75_9PROT</name>
<sequence>MPRIGPYSRARSLQKMDGRTREARLMRDLRAELFAHVGGKPSATQVALIDRCVWLSLHMAQIDAKAADGRAMTEHDSRTYLAWSNTLTRTLRQLGLEGKALGQPKTLAEYAAERVAQGAAGGRGAAA</sequence>
<evidence type="ECO:0000313" key="1">
    <source>
        <dbReference type="EMBL" id="PWC26960.1"/>
    </source>
</evidence>
<accession>A0A2U1UZ75</accession>
<dbReference type="OrthoDB" id="7219395at2"/>
<comment type="caution">
    <text evidence="1">The sequence shown here is derived from an EMBL/GenBank/DDBJ whole genome shotgun (WGS) entry which is preliminary data.</text>
</comment>
<dbReference type="AlphaFoldDB" id="A0A2U1UZ75"/>
<dbReference type="Proteomes" id="UP000245048">
    <property type="component" value="Unassembled WGS sequence"/>
</dbReference>
<proteinExistence type="predicted"/>
<keyword evidence="2" id="KW-1185">Reference proteome</keyword>